<dbReference type="Pfam" id="PF14853">
    <property type="entry name" value="Fis1_TPR_C"/>
    <property type="match status" value="1"/>
</dbReference>
<comment type="subcellular location">
    <subcellularLocation>
        <location evidence="1">Mitochondrion outer membrane</location>
        <topology evidence="1">Single-pass membrane protein</topology>
    </subcellularLocation>
</comment>
<keyword evidence="6" id="KW-1133">Transmembrane helix</keyword>
<evidence type="ECO:0000256" key="5">
    <source>
        <dbReference type="ARBA" id="ARBA00022787"/>
    </source>
</evidence>
<keyword evidence="9" id="KW-0802">TPR repeat</keyword>
<sequence length="168" mass="19637">MTKLPTLLDAQVSLSTAELNLLRKQYEQDLESVDKKFNYAWGLLKSRNQAQQHEGIRLFGEVYQADSSRRIECLYYLSMGYYKKGNHSDARKFVQTLLSIQPNNLLGQRLSEAIDKQVTKGKFLEMRRICTLSTSIQSRREISRGYYWHWNCWSGCRYGWGNSHLSPT</sequence>
<dbReference type="PANTHER" id="PTHR13247">
    <property type="entry name" value="TETRATRICOPEPTIDE REPEAT PROTEIN 11 TPR REPEAT PROTEIN 11"/>
    <property type="match status" value="1"/>
</dbReference>
<evidence type="ECO:0000313" key="11">
    <source>
        <dbReference type="Proteomes" id="UP001479436"/>
    </source>
</evidence>
<dbReference type="InterPro" id="IPR028061">
    <property type="entry name" value="Fis1_TPR_C"/>
</dbReference>
<evidence type="ECO:0000256" key="3">
    <source>
        <dbReference type="ARBA" id="ARBA00014314"/>
    </source>
</evidence>
<organism evidence="10 11">
    <name type="scientific">Basidiobolus ranarum</name>
    <dbReference type="NCBI Taxonomy" id="34480"/>
    <lineage>
        <taxon>Eukaryota</taxon>
        <taxon>Fungi</taxon>
        <taxon>Fungi incertae sedis</taxon>
        <taxon>Zoopagomycota</taxon>
        <taxon>Entomophthoromycotina</taxon>
        <taxon>Basidiobolomycetes</taxon>
        <taxon>Basidiobolales</taxon>
        <taxon>Basidiobolaceae</taxon>
        <taxon>Basidiobolus</taxon>
    </lineage>
</organism>
<dbReference type="InterPro" id="IPR016543">
    <property type="entry name" value="Fis1"/>
</dbReference>
<evidence type="ECO:0000256" key="8">
    <source>
        <dbReference type="ARBA" id="ARBA00023136"/>
    </source>
</evidence>
<evidence type="ECO:0000256" key="2">
    <source>
        <dbReference type="ARBA" id="ARBA00008937"/>
    </source>
</evidence>
<dbReference type="PROSITE" id="PS50005">
    <property type="entry name" value="TPR"/>
    <property type="match status" value="1"/>
</dbReference>
<proteinExistence type="inferred from homology"/>
<dbReference type="InterPro" id="IPR011990">
    <property type="entry name" value="TPR-like_helical_dom_sf"/>
</dbReference>
<evidence type="ECO:0000256" key="4">
    <source>
        <dbReference type="ARBA" id="ARBA00022692"/>
    </source>
</evidence>
<evidence type="ECO:0000256" key="7">
    <source>
        <dbReference type="ARBA" id="ARBA00023128"/>
    </source>
</evidence>
<accession>A0ABR2VRI5</accession>
<evidence type="ECO:0000256" key="9">
    <source>
        <dbReference type="PROSITE-ProRule" id="PRU00339"/>
    </source>
</evidence>
<name>A0ABR2VRI5_9FUNG</name>
<keyword evidence="7" id="KW-0496">Mitochondrion</keyword>
<dbReference type="PANTHER" id="PTHR13247:SF0">
    <property type="entry name" value="MITOCHONDRIAL FISSION 1 PROTEIN"/>
    <property type="match status" value="1"/>
</dbReference>
<keyword evidence="4" id="KW-0812">Transmembrane</keyword>
<evidence type="ECO:0000256" key="6">
    <source>
        <dbReference type="ARBA" id="ARBA00022989"/>
    </source>
</evidence>
<feature type="repeat" description="TPR" evidence="9">
    <location>
        <begin position="71"/>
        <end position="104"/>
    </location>
</feature>
<dbReference type="Gene3D" id="1.25.40.10">
    <property type="entry name" value="Tetratricopeptide repeat domain"/>
    <property type="match status" value="1"/>
</dbReference>
<dbReference type="Pfam" id="PF14852">
    <property type="entry name" value="Fis1_TPR_N"/>
    <property type="match status" value="1"/>
</dbReference>
<dbReference type="InterPro" id="IPR019734">
    <property type="entry name" value="TPR_rpt"/>
</dbReference>
<dbReference type="SUPFAM" id="SSF48452">
    <property type="entry name" value="TPR-like"/>
    <property type="match status" value="1"/>
</dbReference>
<protein>
    <recommendedName>
        <fullName evidence="3">Mitochondrial fission 1 protein</fullName>
    </recommendedName>
</protein>
<gene>
    <name evidence="10" type="primary">FIS1_3</name>
    <name evidence="10" type="ORF">K7432_013652</name>
</gene>
<evidence type="ECO:0000313" key="10">
    <source>
        <dbReference type="EMBL" id="KAK9693987.1"/>
    </source>
</evidence>
<comment type="similarity">
    <text evidence="2">Belongs to the FIS1 family.</text>
</comment>
<dbReference type="CDD" id="cd12212">
    <property type="entry name" value="Fis1"/>
    <property type="match status" value="1"/>
</dbReference>
<evidence type="ECO:0000256" key="1">
    <source>
        <dbReference type="ARBA" id="ARBA00004572"/>
    </source>
</evidence>
<keyword evidence="11" id="KW-1185">Reference proteome</keyword>
<dbReference type="InterPro" id="IPR028058">
    <property type="entry name" value="Fis1_TPR_N"/>
</dbReference>
<dbReference type="InterPro" id="IPR033745">
    <property type="entry name" value="Fis1_cytosol"/>
</dbReference>
<keyword evidence="8" id="KW-0472">Membrane</keyword>
<keyword evidence="5" id="KW-1000">Mitochondrion outer membrane</keyword>
<comment type="caution">
    <text evidence="10">The sequence shown here is derived from an EMBL/GenBank/DDBJ whole genome shotgun (WGS) entry which is preliminary data.</text>
</comment>
<reference evidence="10 11" key="1">
    <citation type="submission" date="2023-04" db="EMBL/GenBank/DDBJ databases">
        <title>Genome of Basidiobolus ranarum AG-B5.</title>
        <authorList>
            <person name="Stajich J.E."/>
            <person name="Carter-House D."/>
            <person name="Gryganskyi A."/>
        </authorList>
    </citation>
    <scope>NUCLEOTIDE SEQUENCE [LARGE SCALE GENOMIC DNA]</scope>
    <source>
        <strain evidence="10 11">AG-B5</strain>
    </source>
</reference>
<dbReference type="EMBL" id="JASJQH010008261">
    <property type="protein sequence ID" value="KAK9693987.1"/>
    <property type="molecule type" value="Genomic_DNA"/>
</dbReference>
<dbReference type="Proteomes" id="UP001479436">
    <property type="component" value="Unassembled WGS sequence"/>
</dbReference>